<evidence type="ECO:0000313" key="2">
    <source>
        <dbReference type="Proteomes" id="UP000799755"/>
    </source>
</evidence>
<sequence length="355" mass="38362">MSTTRHEGRGFVPFVSELLVSHVLGANIRLVDLPLLITKASFEMKSFSVTPSEGLVITGLASIPPPSPILSSHRPLVVFLHGGSYASDYYDSDPERSIEPLSTTLGIPVISLNRQGYKDSTLPVISEGQTSLREQSKNLHTSILPAIWEDFGKPAGASSIVLAGHSIGGMIGVMVAALYATSSSPRGYPLSGLCTTGITDRANPRWNGVEPPPLPQTGKHFNWPDEVRDAMMLNGQVSADFATTHSKLNNPAPVDEVIEATSRINEWRVCAKDVEVPVLGLAAEHDALWDTSKAAMDDFARLFEKTTAEIGIVTNAPHCLEISYQARPAFLKVLGHAVQCARAHGMEKESEKEMK</sequence>
<gene>
    <name evidence="1" type="ORF">BDR25DRAFT_309177</name>
</gene>
<reference evidence="1" key="1">
    <citation type="journal article" date="2020" name="Stud. Mycol.">
        <title>101 Dothideomycetes genomes: a test case for predicting lifestyles and emergence of pathogens.</title>
        <authorList>
            <person name="Haridas S."/>
            <person name="Albert R."/>
            <person name="Binder M."/>
            <person name="Bloem J."/>
            <person name="Labutti K."/>
            <person name="Salamov A."/>
            <person name="Andreopoulos B."/>
            <person name="Baker S."/>
            <person name="Barry K."/>
            <person name="Bills G."/>
            <person name="Bluhm B."/>
            <person name="Cannon C."/>
            <person name="Castanera R."/>
            <person name="Culley D."/>
            <person name="Daum C."/>
            <person name="Ezra D."/>
            <person name="Gonzalez J."/>
            <person name="Henrissat B."/>
            <person name="Kuo A."/>
            <person name="Liang C."/>
            <person name="Lipzen A."/>
            <person name="Lutzoni F."/>
            <person name="Magnuson J."/>
            <person name="Mondo S."/>
            <person name="Nolan M."/>
            <person name="Ohm R."/>
            <person name="Pangilinan J."/>
            <person name="Park H.-J."/>
            <person name="Ramirez L."/>
            <person name="Alfaro M."/>
            <person name="Sun H."/>
            <person name="Tritt A."/>
            <person name="Yoshinaga Y."/>
            <person name="Zwiers L.-H."/>
            <person name="Turgeon B."/>
            <person name="Goodwin S."/>
            <person name="Spatafora J."/>
            <person name="Crous P."/>
            <person name="Grigoriev I."/>
        </authorList>
    </citation>
    <scope>NUCLEOTIDE SEQUENCE</scope>
    <source>
        <strain evidence="1">ATCC 200398</strain>
    </source>
</reference>
<organism evidence="1 2">
    <name type="scientific">Lindgomyces ingoldianus</name>
    <dbReference type="NCBI Taxonomy" id="673940"/>
    <lineage>
        <taxon>Eukaryota</taxon>
        <taxon>Fungi</taxon>
        <taxon>Dikarya</taxon>
        <taxon>Ascomycota</taxon>
        <taxon>Pezizomycotina</taxon>
        <taxon>Dothideomycetes</taxon>
        <taxon>Pleosporomycetidae</taxon>
        <taxon>Pleosporales</taxon>
        <taxon>Lindgomycetaceae</taxon>
        <taxon>Lindgomyces</taxon>
    </lineage>
</organism>
<name>A0ACB6RCD3_9PLEO</name>
<proteinExistence type="predicted"/>
<evidence type="ECO:0000313" key="1">
    <source>
        <dbReference type="EMBL" id="KAF2476816.1"/>
    </source>
</evidence>
<protein>
    <submittedName>
        <fullName evidence="1">Uncharacterized protein</fullName>
    </submittedName>
</protein>
<dbReference type="Proteomes" id="UP000799755">
    <property type="component" value="Unassembled WGS sequence"/>
</dbReference>
<keyword evidence="2" id="KW-1185">Reference proteome</keyword>
<comment type="caution">
    <text evidence="1">The sequence shown here is derived from an EMBL/GenBank/DDBJ whole genome shotgun (WGS) entry which is preliminary data.</text>
</comment>
<dbReference type="EMBL" id="MU003493">
    <property type="protein sequence ID" value="KAF2476816.1"/>
    <property type="molecule type" value="Genomic_DNA"/>
</dbReference>
<accession>A0ACB6RCD3</accession>